<gene>
    <name evidence="2" type="ORF">ENS06_02640</name>
</gene>
<comment type="caution">
    <text evidence="2">The sequence shown here is derived from an EMBL/GenBank/DDBJ whole genome shotgun (WGS) entry which is preliminary data.</text>
</comment>
<evidence type="ECO:0000313" key="2">
    <source>
        <dbReference type="EMBL" id="HFK96205.1"/>
    </source>
</evidence>
<dbReference type="EMBL" id="DSTK01000010">
    <property type="protein sequence ID" value="HFK96205.1"/>
    <property type="molecule type" value="Genomic_DNA"/>
</dbReference>
<reference evidence="2" key="1">
    <citation type="journal article" date="2020" name="mSystems">
        <title>Genome- and Community-Level Interaction Insights into Carbon Utilization and Element Cycling Functions of Hydrothermarchaeota in Hydrothermal Sediment.</title>
        <authorList>
            <person name="Zhou Z."/>
            <person name="Liu Y."/>
            <person name="Xu W."/>
            <person name="Pan J."/>
            <person name="Luo Z.H."/>
            <person name="Li M."/>
        </authorList>
    </citation>
    <scope>NUCLEOTIDE SEQUENCE [LARGE SCALE GENOMIC DNA]</scope>
    <source>
        <strain evidence="2">SpSt-456</strain>
    </source>
</reference>
<sequence length="181" mass="20760">MSEKNTHTTRENTQTPSVNGDETGIEVDREGDWFYGERPIFRKEILETFYACLRRLDDGRYVLEWQGRLHSISVADTPFVITRVDRITNGAAEAHILLTFKHLKDTEPLDPSTLWVGPENVLYCRVRNGRFPARFSRPAYYQVAQWIEPIDDDRFALRLGDRLYPIAQATEAETASPKGGA</sequence>
<evidence type="ECO:0000256" key="1">
    <source>
        <dbReference type="SAM" id="MobiDB-lite"/>
    </source>
</evidence>
<feature type="region of interest" description="Disordered" evidence="1">
    <location>
        <begin position="1"/>
        <end position="23"/>
    </location>
</feature>
<proteinExistence type="predicted"/>
<dbReference type="AlphaFoldDB" id="A0A832EIH3"/>
<protein>
    <submittedName>
        <fullName evidence="2">DUF1285 domain-containing protein</fullName>
    </submittedName>
</protein>
<dbReference type="Gene3D" id="3.10.540.10">
    <property type="entry name" value="duf1285 like domain"/>
    <property type="match status" value="1"/>
</dbReference>
<accession>A0A832EIH3</accession>
<feature type="compositionally biased region" description="Polar residues" evidence="1">
    <location>
        <begin position="11"/>
        <end position="20"/>
    </location>
</feature>
<organism evidence="2">
    <name type="scientific">Desulfacinum infernum</name>
    <dbReference type="NCBI Taxonomy" id="35837"/>
    <lineage>
        <taxon>Bacteria</taxon>
        <taxon>Pseudomonadati</taxon>
        <taxon>Thermodesulfobacteriota</taxon>
        <taxon>Syntrophobacteria</taxon>
        <taxon>Syntrophobacterales</taxon>
        <taxon>Syntrophobacteraceae</taxon>
        <taxon>Desulfacinum</taxon>
    </lineage>
</organism>
<name>A0A832EIH3_9BACT</name>
<feature type="compositionally biased region" description="Basic and acidic residues" evidence="1">
    <location>
        <begin position="1"/>
        <end position="10"/>
    </location>
</feature>